<dbReference type="Gene3D" id="3.60.15.10">
    <property type="entry name" value="Ribonuclease Z/Hydroxyacylglutathione hydrolase-like"/>
    <property type="match status" value="1"/>
</dbReference>
<feature type="domain" description="Metallo-beta-lactamase" evidence="3">
    <location>
        <begin position="49"/>
        <end position="263"/>
    </location>
</feature>
<dbReference type="InterPro" id="IPR001279">
    <property type="entry name" value="Metallo-B-lactamas"/>
</dbReference>
<accession>A0A494WCF8</accession>
<dbReference type="KEGG" id="sami:SAMIE_1017160"/>
<dbReference type="PANTHER" id="PTHR46018">
    <property type="entry name" value="ZINC PHOSPHODIESTERASE ELAC PROTEIN 1"/>
    <property type="match status" value="1"/>
</dbReference>
<dbReference type="SUPFAM" id="SSF56281">
    <property type="entry name" value="Metallo-hydrolase/oxidoreductase"/>
    <property type="match status" value="1"/>
</dbReference>
<dbReference type="CDD" id="cd07719">
    <property type="entry name" value="arylsulfatase_AtsA-like_MBL-fold"/>
    <property type="match status" value="1"/>
</dbReference>
<dbReference type="EMBL" id="AP018664">
    <property type="protein sequence ID" value="BBD98215.1"/>
    <property type="molecule type" value="Genomic_DNA"/>
</dbReference>
<dbReference type="GO" id="GO:0042781">
    <property type="term" value="F:3'-tRNA processing endoribonuclease activity"/>
    <property type="evidence" value="ECO:0007669"/>
    <property type="project" value="TreeGrafter"/>
</dbReference>
<evidence type="ECO:0000259" key="3">
    <source>
        <dbReference type="SMART" id="SM00849"/>
    </source>
</evidence>
<sequence>MTRMTVKAAALGALLLSTSLFAQPPVAPSGSQFVTLGTMGGPVPDGRRSQPANAIIRGDNVYLVDAGDGTVGQLGRIGVPLTKVRAVFLSHLHIDHVGGLSAILGLRNQTEARDVLTVYGPPGTQEMVAGLVAALQPSAKAGYGIVGKPWAPPQSLVKVVELADGQTLGVDDFRVSVAQNTHYDFPAGSAEDRVYKSFAYRFDLPDRSIVYTGDTGPSDRVEKLARGADLLVSEMIDIDATLDRVSKVSPNMPPAVKATMTQHLTTHHLTPQAVGELAARAEVKALVVTHLAGGTPGEAPSTAYDIAIHRSFKGPVTIANDLDRF</sequence>
<keyword evidence="1 4" id="KW-0378">Hydrolase</keyword>
<name>A0A494WCF8_9SPHN</name>
<organism evidence="4 5">
    <name type="scientific">Sphingobium amiense</name>
    <dbReference type="NCBI Taxonomy" id="135719"/>
    <lineage>
        <taxon>Bacteria</taxon>
        <taxon>Pseudomonadati</taxon>
        <taxon>Pseudomonadota</taxon>
        <taxon>Alphaproteobacteria</taxon>
        <taxon>Sphingomonadales</taxon>
        <taxon>Sphingomonadaceae</taxon>
        <taxon>Sphingobium</taxon>
    </lineage>
</organism>
<dbReference type="PANTHER" id="PTHR46018:SF2">
    <property type="entry name" value="ZINC PHOSPHODIESTERASE ELAC PROTEIN 1"/>
    <property type="match status" value="1"/>
</dbReference>
<dbReference type="AlphaFoldDB" id="A0A494WCF8"/>
<dbReference type="InterPro" id="IPR036866">
    <property type="entry name" value="RibonucZ/Hydroxyglut_hydro"/>
</dbReference>
<evidence type="ECO:0000256" key="1">
    <source>
        <dbReference type="ARBA" id="ARBA00022801"/>
    </source>
</evidence>
<reference evidence="4 5" key="1">
    <citation type="submission" date="2018-05" db="EMBL/GenBank/DDBJ databases">
        <title>Complete Genome Sequence of the Nonylphenol-Degrading Bacterium Sphingobium amiense DSM 16289T.</title>
        <authorList>
            <person name="Ootsuka M."/>
            <person name="Nishizawa T."/>
            <person name="Ohta H."/>
        </authorList>
    </citation>
    <scope>NUCLEOTIDE SEQUENCE [LARGE SCALE GENOMIC DNA]</scope>
    <source>
        <strain evidence="4 5">DSM 16289</strain>
    </source>
</reference>
<dbReference type="SMART" id="SM00849">
    <property type="entry name" value="Lactamase_B"/>
    <property type="match status" value="1"/>
</dbReference>
<protein>
    <submittedName>
        <fullName evidence="4">MBL fold metallo-hydrolase</fullName>
    </submittedName>
</protein>
<evidence type="ECO:0000313" key="5">
    <source>
        <dbReference type="Proteomes" id="UP000279959"/>
    </source>
</evidence>
<dbReference type="Proteomes" id="UP000279959">
    <property type="component" value="Chromosome"/>
</dbReference>
<evidence type="ECO:0000256" key="2">
    <source>
        <dbReference type="SAM" id="SignalP"/>
    </source>
</evidence>
<gene>
    <name evidence="4" type="ORF">SAMIE_1017160</name>
</gene>
<proteinExistence type="predicted"/>
<keyword evidence="2" id="KW-0732">Signal</keyword>
<dbReference type="InterPro" id="IPR044094">
    <property type="entry name" value="AtsA-like_MBL-fold"/>
</dbReference>
<feature type="signal peptide" evidence="2">
    <location>
        <begin position="1"/>
        <end position="22"/>
    </location>
</feature>
<evidence type="ECO:0000313" key="4">
    <source>
        <dbReference type="EMBL" id="BBD98215.1"/>
    </source>
</evidence>
<keyword evidence="5" id="KW-1185">Reference proteome</keyword>
<feature type="chain" id="PRO_5019793664" evidence="2">
    <location>
        <begin position="23"/>
        <end position="325"/>
    </location>
</feature>
<dbReference type="Pfam" id="PF12706">
    <property type="entry name" value="Lactamase_B_2"/>
    <property type="match status" value="1"/>
</dbReference>